<evidence type="ECO:0000313" key="2">
    <source>
        <dbReference type="Proteomes" id="UP000658225"/>
    </source>
</evidence>
<organism evidence="1 2">
    <name type="scientific">Sporosarcina limicola</name>
    <dbReference type="NCBI Taxonomy" id="34101"/>
    <lineage>
        <taxon>Bacteria</taxon>
        <taxon>Bacillati</taxon>
        <taxon>Bacillota</taxon>
        <taxon>Bacilli</taxon>
        <taxon>Bacillales</taxon>
        <taxon>Caryophanaceae</taxon>
        <taxon>Sporosarcina</taxon>
    </lineage>
</organism>
<dbReference type="SUPFAM" id="SSF53383">
    <property type="entry name" value="PLP-dependent transferases"/>
    <property type="match status" value="1"/>
</dbReference>
<sequence>MELAELINHPYVGDIRNLGFIMGIELVEDKETKEPATNDRMAKIIGGCKATGLIIGRNGDIPLPGITIF</sequence>
<dbReference type="InterPro" id="IPR015424">
    <property type="entry name" value="PyrdxlP-dep_Trfase"/>
</dbReference>
<dbReference type="GO" id="GO:0008483">
    <property type="term" value="F:transaminase activity"/>
    <property type="evidence" value="ECO:0007669"/>
    <property type="project" value="UniProtKB-KW"/>
</dbReference>
<keyword evidence="1" id="KW-0808">Transferase</keyword>
<reference evidence="1" key="1">
    <citation type="submission" date="2020-10" db="EMBL/GenBank/DDBJ databases">
        <title>Genomic Encyclopedia of Type Strains, Phase IV (KMG-IV): sequencing the most valuable type-strain genomes for metagenomic binning, comparative biology and taxonomic classification.</title>
        <authorList>
            <person name="Goeker M."/>
        </authorList>
    </citation>
    <scope>NUCLEOTIDE SEQUENCE</scope>
    <source>
        <strain evidence="1">DSM 13886</strain>
    </source>
</reference>
<keyword evidence="2" id="KW-1185">Reference proteome</keyword>
<dbReference type="Proteomes" id="UP000658225">
    <property type="component" value="Unassembled WGS sequence"/>
</dbReference>
<evidence type="ECO:0000313" key="1">
    <source>
        <dbReference type="EMBL" id="MBE1555326.1"/>
    </source>
</evidence>
<keyword evidence="1" id="KW-0032">Aminotransferase</keyword>
<dbReference type="RefSeq" id="WP_338062461.1">
    <property type="nucleotide sequence ID" value="NZ_JADBEL010000012.1"/>
</dbReference>
<dbReference type="InterPro" id="IPR015422">
    <property type="entry name" value="PyrdxlP-dep_Trfase_small"/>
</dbReference>
<accession>A0A927MQ52</accession>
<dbReference type="Gene3D" id="3.90.1150.10">
    <property type="entry name" value="Aspartate Aminotransferase, domain 1"/>
    <property type="match status" value="1"/>
</dbReference>
<protein>
    <submittedName>
        <fullName evidence="1">4-aminobutyrate aminotransferase-like enzyme</fullName>
    </submittedName>
</protein>
<gene>
    <name evidence="1" type="ORF">H4683_002431</name>
</gene>
<dbReference type="AlphaFoldDB" id="A0A927MQ52"/>
<name>A0A927MQ52_9BACL</name>
<proteinExistence type="predicted"/>
<dbReference type="EMBL" id="JADBEL010000012">
    <property type="protein sequence ID" value="MBE1555326.1"/>
    <property type="molecule type" value="Genomic_DNA"/>
</dbReference>
<comment type="caution">
    <text evidence="1">The sequence shown here is derived from an EMBL/GenBank/DDBJ whole genome shotgun (WGS) entry which is preliminary data.</text>
</comment>